<comment type="caution">
    <text evidence="1">The sequence shown here is derived from an EMBL/GenBank/DDBJ whole genome shotgun (WGS) entry which is preliminary data.</text>
</comment>
<evidence type="ECO:0000313" key="2">
    <source>
        <dbReference type="EMBL" id="KAG2965361.1"/>
    </source>
</evidence>
<dbReference type="EMBL" id="RCMG01001090">
    <property type="protein sequence ID" value="KAG2836641.1"/>
    <property type="molecule type" value="Genomic_DNA"/>
</dbReference>
<protein>
    <submittedName>
        <fullName evidence="1">Uncharacterized protein</fullName>
    </submittedName>
</protein>
<gene>
    <name evidence="1" type="ORF">PC113_g19992</name>
    <name evidence="2" type="ORF">PC118_g19796</name>
</gene>
<dbReference type="Proteomes" id="UP000697107">
    <property type="component" value="Unassembled WGS sequence"/>
</dbReference>
<evidence type="ECO:0000313" key="1">
    <source>
        <dbReference type="EMBL" id="KAG2836641.1"/>
    </source>
</evidence>
<dbReference type="EMBL" id="RCML01001115">
    <property type="protein sequence ID" value="KAG2965361.1"/>
    <property type="molecule type" value="Genomic_DNA"/>
</dbReference>
<proteinExistence type="predicted"/>
<dbReference type="AlphaFoldDB" id="A0A8T0YD02"/>
<organism evidence="1 3">
    <name type="scientific">Phytophthora cactorum</name>
    <dbReference type="NCBI Taxonomy" id="29920"/>
    <lineage>
        <taxon>Eukaryota</taxon>
        <taxon>Sar</taxon>
        <taxon>Stramenopiles</taxon>
        <taxon>Oomycota</taxon>
        <taxon>Peronosporomycetes</taxon>
        <taxon>Peronosporales</taxon>
        <taxon>Peronosporaceae</taxon>
        <taxon>Phytophthora</taxon>
    </lineage>
</organism>
<dbReference type="Proteomes" id="UP000735874">
    <property type="component" value="Unassembled WGS sequence"/>
</dbReference>
<accession>A0A8T0YD02</accession>
<reference evidence="1" key="1">
    <citation type="submission" date="2018-10" db="EMBL/GenBank/DDBJ databases">
        <title>Effector identification in a new, highly contiguous assembly of the strawberry crown rot pathogen Phytophthora cactorum.</title>
        <authorList>
            <person name="Armitage A.D."/>
            <person name="Nellist C.F."/>
            <person name="Bates H."/>
            <person name="Vickerstaff R.J."/>
            <person name="Harrison R.J."/>
        </authorList>
    </citation>
    <scope>NUCLEOTIDE SEQUENCE</scope>
    <source>
        <strain evidence="1">15-7</strain>
        <strain evidence="2">P415</strain>
    </source>
</reference>
<sequence length="102" mass="10991">MIEFLEASHARTLDFAWDARPSCGNSSVVSFPTPLVVDWMASSLCSELSSFSSLWSSFGSKESNVSNVTSFVLIFAFADGVPVDVQRESKETSLVAWTASGS</sequence>
<evidence type="ECO:0000313" key="3">
    <source>
        <dbReference type="Proteomes" id="UP000735874"/>
    </source>
</evidence>
<name>A0A8T0YD02_9STRA</name>